<dbReference type="Pfam" id="PF00589">
    <property type="entry name" value="Phage_integrase"/>
    <property type="match status" value="1"/>
</dbReference>
<feature type="domain" description="Core-binding (CB)" evidence="7">
    <location>
        <begin position="27"/>
        <end position="128"/>
    </location>
</feature>
<dbReference type="PROSITE" id="PS51900">
    <property type="entry name" value="CB"/>
    <property type="match status" value="1"/>
</dbReference>
<evidence type="ECO:0000256" key="1">
    <source>
        <dbReference type="ARBA" id="ARBA00008857"/>
    </source>
</evidence>
<dbReference type="SUPFAM" id="SSF56349">
    <property type="entry name" value="DNA breaking-rejoining enzymes"/>
    <property type="match status" value="1"/>
</dbReference>
<keyword evidence="9" id="KW-1185">Reference proteome</keyword>
<evidence type="ECO:0000256" key="5">
    <source>
        <dbReference type="SAM" id="MobiDB-lite"/>
    </source>
</evidence>
<feature type="domain" description="Tyr recombinase" evidence="6">
    <location>
        <begin position="149"/>
        <end position="333"/>
    </location>
</feature>
<dbReference type="InterPro" id="IPR002104">
    <property type="entry name" value="Integrase_catalytic"/>
</dbReference>
<dbReference type="InterPro" id="IPR013762">
    <property type="entry name" value="Integrase-like_cat_sf"/>
</dbReference>
<dbReference type="Proteomes" id="UP001168883">
    <property type="component" value="Unassembled WGS sequence"/>
</dbReference>
<dbReference type="InterPro" id="IPR011010">
    <property type="entry name" value="DNA_brk_join_enz"/>
</dbReference>
<dbReference type="PANTHER" id="PTHR30349:SF41">
    <property type="entry name" value="INTEGRASE_RECOMBINASE PROTEIN MJ0367-RELATED"/>
    <property type="match status" value="1"/>
</dbReference>
<comment type="caution">
    <text evidence="8">The sequence shown here is derived from an EMBL/GenBank/DDBJ whole genome shotgun (WGS) entry which is preliminary data.</text>
</comment>
<evidence type="ECO:0000259" key="6">
    <source>
        <dbReference type="PROSITE" id="PS51898"/>
    </source>
</evidence>
<dbReference type="CDD" id="cd00397">
    <property type="entry name" value="DNA_BRE_C"/>
    <property type="match status" value="1"/>
</dbReference>
<gene>
    <name evidence="8" type="ORF">Q3C12_34835</name>
</gene>
<dbReference type="InterPro" id="IPR050090">
    <property type="entry name" value="Tyrosine_recombinase_XerCD"/>
</dbReference>
<sequence length="350" mass="40761">MGAHDPRAGKPVIRGNNRAPMKSKSHYPLDTAFELFFSVKKAEGMRERTLADYQSHWRYFRDWLSESYDNITLGEITQTVLREYLIYMSNGRTKYDGVDNRRLEGETLSPTTVAIRLRTLKTMFNFWAKEQMIDINPILNLKPPKKDDDEIGAFTDEQLRLLLSMPDTRSYAGYRDKVLMMLLADTGLRINEALRLTTEHIDVKGRCVHLPAAMNKNRKPRIVPISSEVMRHVFDLVNENKAYFDTHHIFVSNYGEPLKADHFRKRLQQYGAKAGIEDQVRVSPHTFRHYFCKMYLLNGGDIFTLQRIVGHADIATTRKYIQMDDESVRIQHAQYTPLSRLGMSKIIKRR</sequence>
<reference evidence="8" key="1">
    <citation type="submission" date="2023-07" db="EMBL/GenBank/DDBJ databases">
        <authorList>
            <person name="Aktuganov G."/>
            <person name="Boyko T."/>
            <person name="Delegan Y."/>
            <person name="Galimzianova N."/>
            <person name="Gilvanova E."/>
            <person name="Korobov V."/>
            <person name="Kuzmina L."/>
            <person name="Melentiev A."/>
            <person name="Milman P."/>
            <person name="Ryabova A."/>
            <person name="Stupak E."/>
            <person name="Yasakov T."/>
            <person name="Zharikova N."/>
            <person name="Zhurenko E."/>
        </authorList>
    </citation>
    <scope>NUCLEOTIDE SEQUENCE</scope>
    <source>
        <strain evidence="8">IB-739</strain>
    </source>
</reference>
<evidence type="ECO:0000256" key="2">
    <source>
        <dbReference type="ARBA" id="ARBA00023125"/>
    </source>
</evidence>
<comment type="similarity">
    <text evidence="1">Belongs to the 'phage' integrase family.</text>
</comment>
<dbReference type="Gene3D" id="1.10.443.10">
    <property type="entry name" value="Intergrase catalytic core"/>
    <property type="match status" value="1"/>
</dbReference>
<dbReference type="RefSeq" id="WP_127488936.1">
    <property type="nucleotide sequence ID" value="NZ_JAUMKJ010000114.1"/>
</dbReference>
<evidence type="ECO:0000259" key="7">
    <source>
        <dbReference type="PROSITE" id="PS51900"/>
    </source>
</evidence>
<keyword evidence="2 4" id="KW-0238">DNA-binding</keyword>
<dbReference type="InterPro" id="IPR025269">
    <property type="entry name" value="SAM-like_dom"/>
</dbReference>
<evidence type="ECO:0000256" key="3">
    <source>
        <dbReference type="ARBA" id="ARBA00023172"/>
    </source>
</evidence>
<proteinExistence type="inferred from homology"/>
<dbReference type="InterPro" id="IPR010998">
    <property type="entry name" value="Integrase_recombinase_N"/>
</dbReference>
<organism evidence="8 9">
    <name type="scientific">Paenibacillus ehimensis</name>
    <dbReference type="NCBI Taxonomy" id="79264"/>
    <lineage>
        <taxon>Bacteria</taxon>
        <taxon>Bacillati</taxon>
        <taxon>Bacillota</taxon>
        <taxon>Bacilli</taxon>
        <taxon>Bacillales</taxon>
        <taxon>Paenibacillaceae</taxon>
        <taxon>Paenibacillus</taxon>
    </lineage>
</organism>
<feature type="region of interest" description="Disordered" evidence="5">
    <location>
        <begin position="1"/>
        <end position="22"/>
    </location>
</feature>
<dbReference type="PROSITE" id="PS51898">
    <property type="entry name" value="TYR_RECOMBINASE"/>
    <property type="match status" value="1"/>
</dbReference>
<protein>
    <submittedName>
        <fullName evidence="8">Tyrosine-type recombinase/integrase</fullName>
    </submittedName>
</protein>
<dbReference type="InterPro" id="IPR044068">
    <property type="entry name" value="CB"/>
</dbReference>
<name>A0ABT8VMJ1_9BACL</name>
<evidence type="ECO:0000313" key="8">
    <source>
        <dbReference type="EMBL" id="MDO3682174.1"/>
    </source>
</evidence>
<evidence type="ECO:0000313" key="9">
    <source>
        <dbReference type="Proteomes" id="UP001168883"/>
    </source>
</evidence>
<dbReference type="EMBL" id="JAUMKJ010000114">
    <property type="protein sequence ID" value="MDO3682174.1"/>
    <property type="molecule type" value="Genomic_DNA"/>
</dbReference>
<evidence type="ECO:0000256" key="4">
    <source>
        <dbReference type="PROSITE-ProRule" id="PRU01248"/>
    </source>
</evidence>
<dbReference type="Gene3D" id="1.10.150.130">
    <property type="match status" value="1"/>
</dbReference>
<accession>A0ABT8VMJ1</accession>
<dbReference type="Pfam" id="PF13102">
    <property type="entry name" value="Phage_int_SAM_5"/>
    <property type="match status" value="1"/>
</dbReference>
<keyword evidence="3" id="KW-0233">DNA recombination</keyword>
<dbReference type="PANTHER" id="PTHR30349">
    <property type="entry name" value="PHAGE INTEGRASE-RELATED"/>
    <property type="match status" value="1"/>
</dbReference>